<reference evidence="6" key="1">
    <citation type="journal article" date="2019" name="Int. J. Syst. Evol. Microbiol.">
        <title>The Global Catalogue of Microorganisms (GCM) 10K type strain sequencing project: providing services to taxonomists for standard genome sequencing and annotation.</title>
        <authorList>
            <consortium name="The Broad Institute Genomics Platform"/>
            <consortium name="The Broad Institute Genome Sequencing Center for Infectious Disease"/>
            <person name="Wu L."/>
            <person name="Ma J."/>
        </authorList>
    </citation>
    <scope>NUCLEOTIDE SEQUENCE [LARGE SCALE GENOMIC DNA]</scope>
    <source>
        <strain evidence="6">CCM 7526</strain>
    </source>
</reference>
<evidence type="ECO:0000313" key="5">
    <source>
        <dbReference type="EMBL" id="MFD1370020.1"/>
    </source>
</evidence>
<comment type="similarity">
    <text evidence="1 3">Belongs to the short-chain dehydrogenases/reductases (SDR) family.</text>
</comment>
<gene>
    <name evidence="5" type="ORF">ACFQ5G_32165</name>
</gene>
<dbReference type="PROSITE" id="PS00061">
    <property type="entry name" value="ADH_SHORT"/>
    <property type="match status" value="1"/>
</dbReference>
<evidence type="ECO:0000256" key="1">
    <source>
        <dbReference type="ARBA" id="ARBA00006484"/>
    </source>
</evidence>
<dbReference type="InterPro" id="IPR002347">
    <property type="entry name" value="SDR_fam"/>
</dbReference>
<dbReference type="PRINTS" id="PR00081">
    <property type="entry name" value="GDHRDH"/>
</dbReference>
<comment type="caution">
    <text evidence="5">The sequence shown here is derived from an EMBL/GenBank/DDBJ whole genome shotgun (WGS) entry which is preliminary data.</text>
</comment>
<dbReference type="SUPFAM" id="SSF51735">
    <property type="entry name" value="NAD(P)-binding Rossmann-fold domains"/>
    <property type="match status" value="1"/>
</dbReference>
<accession>A0ABW4AID7</accession>
<dbReference type="PRINTS" id="PR00080">
    <property type="entry name" value="SDRFAMILY"/>
</dbReference>
<evidence type="ECO:0000256" key="4">
    <source>
        <dbReference type="SAM" id="MobiDB-lite"/>
    </source>
</evidence>
<feature type="region of interest" description="Disordered" evidence="4">
    <location>
        <begin position="233"/>
        <end position="267"/>
    </location>
</feature>
<dbReference type="Gene3D" id="3.40.50.720">
    <property type="entry name" value="NAD(P)-binding Rossmann-like Domain"/>
    <property type="match status" value="1"/>
</dbReference>
<dbReference type="PANTHER" id="PTHR44196:SF1">
    <property type="entry name" value="DEHYDROGENASE_REDUCTASE SDR FAMILY MEMBER 7B"/>
    <property type="match status" value="1"/>
</dbReference>
<keyword evidence="6" id="KW-1185">Reference proteome</keyword>
<evidence type="ECO:0000313" key="6">
    <source>
        <dbReference type="Proteomes" id="UP001597183"/>
    </source>
</evidence>
<dbReference type="EC" id="1.-.-.-" evidence="5"/>
<keyword evidence="2 5" id="KW-0560">Oxidoreductase</keyword>
<protein>
    <submittedName>
        <fullName evidence="5">SDR family NAD(P)-dependent oxidoreductase</fullName>
        <ecNumber evidence="5">1.-.-.-</ecNumber>
    </submittedName>
</protein>
<dbReference type="InterPro" id="IPR036291">
    <property type="entry name" value="NAD(P)-bd_dom_sf"/>
</dbReference>
<dbReference type="Proteomes" id="UP001597183">
    <property type="component" value="Unassembled WGS sequence"/>
</dbReference>
<dbReference type="PANTHER" id="PTHR44196">
    <property type="entry name" value="DEHYDROGENASE/REDUCTASE SDR FAMILY MEMBER 7B"/>
    <property type="match status" value="1"/>
</dbReference>
<evidence type="ECO:0000256" key="3">
    <source>
        <dbReference type="RuleBase" id="RU000363"/>
    </source>
</evidence>
<dbReference type="RefSeq" id="WP_317790721.1">
    <property type="nucleotide sequence ID" value="NZ_AP028461.1"/>
</dbReference>
<sequence length="267" mass="27489">MAVVIVTGASSGIGRAVAIRLAARGDTVVLAARRAAELESVAAEIGSAMPVPTDVTEPAAVDALVERALTVSGRIDALINNAGIGGDKSVLADEAEVRATVEVNLLAPIRLMRAVVPIMRRQRSGSIVNIGSVAGEIGISGIYSATKFALRGMNDSVRRELAGTGIGVTLVEPGHIATEMTAHRSGLPGPEIVAAAVERALTRPRRRVVVPGKYRAAILLANALPAIPDRLYAGKAAREKSPTTGNTDRTAGNEDPDAGKRNGTNSG</sequence>
<evidence type="ECO:0000256" key="2">
    <source>
        <dbReference type="ARBA" id="ARBA00023002"/>
    </source>
</evidence>
<dbReference type="EMBL" id="JBHTMK010000043">
    <property type="protein sequence ID" value="MFD1370020.1"/>
    <property type="molecule type" value="Genomic_DNA"/>
</dbReference>
<dbReference type="Pfam" id="PF00106">
    <property type="entry name" value="adh_short"/>
    <property type="match status" value="1"/>
</dbReference>
<dbReference type="GO" id="GO:0016491">
    <property type="term" value="F:oxidoreductase activity"/>
    <property type="evidence" value="ECO:0007669"/>
    <property type="project" value="UniProtKB-KW"/>
</dbReference>
<organism evidence="5 6">
    <name type="scientific">Actinoplanes sichuanensis</name>
    <dbReference type="NCBI Taxonomy" id="512349"/>
    <lineage>
        <taxon>Bacteria</taxon>
        <taxon>Bacillati</taxon>
        <taxon>Actinomycetota</taxon>
        <taxon>Actinomycetes</taxon>
        <taxon>Micromonosporales</taxon>
        <taxon>Micromonosporaceae</taxon>
        <taxon>Actinoplanes</taxon>
    </lineage>
</organism>
<name>A0ABW4AID7_9ACTN</name>
<proteinExistence type="inferred from homology"/>
<dbReference type="InterPro" id="IPR020904">
    <property type="entry name" value="Sc_DH/Rdtase_CS"/>
</dbReference>